<comment type="similarity">
    <text evidence="7">Belongs to the ThrE exporter (TC 2.A.79) family.</text>
</comment>
<organism evidence="10 11">
    <name type="scientific">Romboutsia hominis</name>
    <dbReference type="NCBI Taxonomy" id="1507512"/>
    <lineage>
        <taxon>Bacteria</taxon>
        <taxon>Bacillati</taxon>
        <taxon>Bacillota</taxon>
        <taxon>Clostridia</taxon>
        <taxon>Peptostreptococcales</taxon>
        <taxon>Peptostreptococcaceae</taxon>
        <taxon>Romboutsia</taxon>
    </lineage>
</organism>
<evidence type="ECO:0000313" key="10">
    <source>
        <dbReference type="EMBL" id="CEI73039.1"/>
    </source>
</evidence>
<keyword evidence="6 8" id="KW-0472">Membrane</keyword>
<dbReference type="GO" id="GO:0005886">
    <property type="term" value="C:plasma membrane"/>
    <property type="evidence" value="ECO:0007669"/>
    <property type="project" value="UniProtKB-SubCell"/>
</dbReference>
<dbReference type="KEGG" id="rhom:FRIFI_1505"/>
<evidence type="ECO:0000256" key="5">
    <source>
        <dbReference type="ARBA" id="ARBA00022989"/>
    </source>
</evidence>
<dbReference type="RefSeq" id="WP_166505493.1">
    <property type="nucleotide sequence ID" value="NZ_LN650648.1"/>
</dbReference>
<keyword evidence="5 8" id="KW-1133">Transmembrane helix</keyword>
<dbReference type="InterPro" id="IPR024528">
    <property type="entry name" value="ThrE_2"/>
</dbReference>
<feature type="transmembrane region" description="Helical" evidence="8">
    <location>
        <begin position="6"/>
        <end position="24"/>
    </location>
</feature>
<protein>
    <recommendedName>
        <fullName evidence="9">Threonine/Serine exporter ThrE domain-containing protein</fullName>
    </recommendedName>
</protein>
<evidence type="ECO:0000256" key="7">
    <source>
        <dbReference type="ARBA" id="ARBA00034125"/>
    </source>
</evidence>
<keyword evidence="4 8" id="KW-0812">Transmembrane</keyword>
<feature type="transmembrane region" description="Helical" evidence="8">
    <location>
        <begin position="31"/>
        <end position="51"/>
    </location>
</feature>
<accession>A0A2P2BRP2</accession>
<evidence type="ECO:0000259" key="9">
    <source>
        <dbReference type="Pfam" id="PF12821"/>
    </source>
</evidence>
<comment type="subcellular location">
    <subcellularLocation>
        <location evidence="1">Cell membrane</location>
        <topology evidence="1">Multi-pass membrane protein</topology>
    </subcellularLocation>
</comment>
<feature type="transmembrane region" description="Helical" evidence="8">
    <location>
        <begin position="81"/>
        <end position="106"/>
    </location>
</feature>
<dbReference type="GO" id="GO:0015744">
    <property type="term" value="P:succinate transport"/>
    <property type="evidence" value="ECO:0007669"/>
    <property type="project" value="TreeGrafter"/>
</dbReference>
<proteinExistence type="inferred from homology"/>
<evidence type="ECO:0000256" key="4">
    <source>
        <dbReference type="ARBA" id="ARBA00022692"/>
    </source>
</evidence>
<dbReference type="PANTHER" id="PTHR34390">
    <property type="entry name" value="UPF0442 PROTEIN YJJB-RELATED"/>
    <property type="match status" value="1"/>
</dbReference>
<name>A0A2P2BRP2_9FIRM</name>
<evidence type="ECO:0000256" key="3">
    <source>
        <dbReference type="ARBA" id="ARBA00022519"/>
    </source>
</evidence>
<dbReference type="EMBL" id="LN650648">
    <property type="protein sequence ID" value="CEI73039.1"/>
    <property type="molecule type" value="Genomic_DNA"/>
</dbReference>
<evidence type="ECO:0000256" key="6">
    <source>
        <dbReference type="ARBA" id="ARBA00023136"/>
    </source>
</evidence>
<dbReference type="AlphaFoldDB" id="A0A2P2BRP2"/>
<evidence type="ECO:0000256" key="1">
    <source>
        <dbReference type="ARBA" id="ARBA00004651"/>
    </source>
</evidence>
<keyword evidence="2" id="KW-1003">Cell membrane</keyword>
<evidence type="ECO:0000256" key="2">
    <source>
        <dbReference type="ARBA" id="ARBA00022475"/>
    </source>
</evidence>
<feature type="domain" description="Threonine/Serine exporter ThrE" evidence="9">
    <location>
        <begin position="10"/>
        <end position="136"/>
    </location>
</feature>
<evidence type="ECO:0000313" key="11">
    <source>
        <dbReference type="Proteomes" id="UP000245695"/>
    </source>
</evidence>
<dbReference type="Pfam" id="PF12821">
    <property type="entry name" value="ThrE_2"/>
    <property type="match status" value="1"/>
</dbReference>
<keyword evidence="11" id="KW-1185">Reference proteome</keyword>
<keyword evidence="3" id="KW-0997">Cell inner membrane</keyword>
<dbReference type="PANTHER" id="PTHR34390:SF1">
    <property type="entry name" value="SUCCINATE TRANSPORTER SUBUNIT YJJB-RELATED"/>
    <property type="match status" value="1"/>
</dbReference>
<reference evidence="10 11" key="1">
    <citation type="submission" date="2014-09" db="EMBL/GenBank/DDBJ databases">
        <authorList>
            <person name="Hornung B.V."/>
        </authorList>
    </citation>
    <scope>NUCLEOTIDE SEQUENCE [LARGE SCALE GENOMIC DNA]</scope>
    <source>
        <strain evidence="10 11">FRIFI</strain>
    </source>
</reference>
<gene>
    <name evidence="10" type="ORF">FRIFI_1505</name>
</gene>
<dbReference type="InterPro" id="IPR050539">
    <property type="entry name" value="ThrE_Dicarb/AminoAcid_Exp"/>
</dbReference>
<sequence>MIWMPMYIHIIFSYLASVGFAVFLNAPKKTLYISGSIGMISWTIYIILMRINFDMMSANFIAASIAALLCEILARKMKKPTILFVVPGIITLIPGLGLYNTMYYVIEGNFQESFTTGANVLFASGSIALGVIVVSSLFRTYYKNLRKNEKVEIHKVSQISQQ</sequence>
<evidence type="ECO:0000256" key="8">
    <source>
        <dbReference type="SAM" id="Phobius"/>
    </source>
</evidence>
<feature type="transmembrane region" description="Helical" evidence="8">
    <location>
        <begin position="118"/>
        <end position="138"/>
    </location>
</feature>
<dbReference type="Proteomes" id="UP000245695">
    <property type="component" value="Chromosome 1"/>
</dbReference>